<dbReference type="Proteomes" id="UP001497744">
    <property type="component" value="Unassembled WGS sequence"/>
</dbReference>
<keyword evidence="1" id="KW-0812">Transmembrane</keyword>
<comment type="caution">
    <text evidence="2">The sequence shown here is derived from an EMBL/GenBank/DDBJ whole genome shotgun (WGS) entry which is preliminary data.</text>
</comment>
<evidence type="ECO:0000313" key="2">
    <source>
        <dbReference type="EMBL" id="GIX61538.1"/>
    </source>
</evidence>
<feature type="transmembrane region" description="Helical" evidence="1">
    <location>
        <begin position="523"/>
        <end position="540"/>
    </location>
</feature>
<evidence type="ECO:0000256" key="1">
    <source>
        <dbReference type="SAM" id="Phobius"/>
    </source>
</evidence>
<accession>A0AAV4LNQ5</accession>
<reference evidence="2 3" key="1">
    <citation type="submission" date="2021-06" db="EMBL/GenBank/DDBJ databases">
        <title>Genome sequence of Babesia caballi.</title>
        <authorList>
            <person name="Yamagishi J."/>
            <person name="Kidaka T."/>
            <person name="Ochi A."/>
        </authorList>
    </citation>
    <scope>NUCLEOTIDE SEQUENCE [LARGE SCALE GENOMIC DNA]</scope>
    <source>
        <strain evidence="2">USDA-D6B2</strain>
    </source>
</reference>
<dbReference type="AlphaFoldDB" id="A0AAV4LNQ5"/>
<dbReference type="EMBL" id="BPLF01000001">
    <property type="protein sequence ID" value="GIX61538.1"/>
    <property type="molecule type" value="Genomic_DNA"/>
</dbReference>
<dbReference type="RefSeq" id="XP_067713609.1">
    <property type="nucleotide sequence ID" value="XM_067857508.1"/>
</dbReference>
<dbReference type="GeneID" id="94193021"/>
<organism evidence="2 3">
    <name type="scientific">Babesia caballi</name>
    <dbReference type="NCBI Taxonomy" id="5871"/>
    <lineage>
        <taxon>Eukaryota</taxon>
        <taxon>Sar</taxon>
        <taxon>Alveolata</taxon>
        <taxon>Apicomplexa</taxon>
        <taxon>Aconoidasida</taxon>
        <taxon>Piroplasmida</taxon>
        <taxon>Babesiidae</taxon>
        <taxon>Babesia</taxon>
    </lineage>
</organism>
<sequence>MLYWLPGLTITPQFGELLEHFDSLFTDGPMPVAISGSQGPDTLSANDLAGHLVTSCISSVPVLRSIQGRSVSDDPLLHYTYRNSEFAYPSSGSALFNALSKYTYALQFQLYFLYRQCSTGITTCGWWLCKFGSDVFPKDDTTVPSSFCGSVEVTKGSHDGNKCGLQPDCPSPLQAFLTDNLKGFRRDPSDPYSHLAECTVGSMCHVPMGFKVNDLRGLATGGHLMIALNSFCGKSNTPLTKMRHTLSCITKRTPRTLSDVFGFTFHLTGQMFHEAIKQNDPTTNIMSALQPLISKIPDTIKHLFFDVTSDLQKMGSRFFDLSLHCHKVTTSSTVNKRNGSYCDHHTSEKAADLASLSGCTNGKNCGKYLEPLAVSSGATFANYFASTYLTWALYLTDDIYESFQEFLDRFNSLKCTGRKNCKHDCSHPSGTSTAACSCPSVVDCSDVLPHLYAYGFSFHNAYWLKGRDYTSNQWNDNDNKRNCASFHDQLHSVISGNPLSNLLTSIDTFLYAIRWEFFSKLSGFWTIYVCIILYTFFFLLDTLHLRSHFKLTSSHTVPPLALLTSGKPLPVTKLTYIAQ</sequence>
<protein>
    <submittedName>
        <fullName evidence="2">Uncharacterized protein</fullName>
    </submittedName>
</protein>
<name>A0AAV4LNQ5_BABCB</name>
<keyword evidence="1" id="KW-0472">Membrane</keyword>
<proteinExistence type="predicted"/>
<evidence type="ECO:0000313" key="3">
    <source>
        <dbReference type="Proteomes" id="UP001497744"/>
    </source>
</evidence>
<gene>
    <name evidence="2" type="ORF">BcabD6B2_09730</name>
</gene>
<keyword evidence="1" id="KW-1133">Transmembrane helix</keyword>
<keyword evidence="3" id="KW-1185">Reference proteome</keyword>